<comment type="caution">
    <text evidence="1">The sequence shown here is derived from an EMBL/GenBank/DDBJ whole genome shotgun (WGS) entry which is preliminary data.</text>
</comment>
<accession>A0A327NGY0</accession>
<evidence type="ECO:0000313" key="1">
    <source>
        <dbReference type="EMBL" id="RAI74053.1"/>
    </source>
</evidence>
<gene>
    <name evidence="1" type="ORF">HMF3257_06190</name>
</gene>
<keyword evidence="2" id="KW-1185">Reference proteome</keyword>
<dbReference type="AlphaFoldDB" id="A0A327NGY0"/>
<sequence length="64" mass="7180">MATIQLTLPDQQLSALQTKAESANLTVNELLKQMIETTLSQPSEKERAMAYVLAKNKTLYERLA</sequence>
<reference evidence="1 2" key="1">
    <citation type="submission" date="2018-06" db="EMBL/GenBank/DDBJ databases">
        <title>Spirosoma sp. HMF3257 Genome sequencing and assembly.</title>
        <authorList>
            <person name="Kang H."/>
            <person name="Cha I."/>
            <person name="Kim H."/>
            <person name="Kang J."/>
            <person name="Joh K."/>
        </authorList>
    </citation>
    <scope>NUCLEOTIDE SEQUENCE [LARGE SCALE GENOMIC DNA]</scope>
    <source>
        <strain evidence="1 2">HMF3257</strain>
    </source>
</reference>
<dbReference type="OrthoDB" id="490626at2"/>
<dbReference type="RefSeq" id="WP_111340925.1">
    <property type="nucleotide sequence ID" value="NZ_QLII01000001.1"/>
</dbReference>
<dbReference type="GO" id="GO:0003677">
    <property type="term" value="F:DNA binding"/>
    <property type="evidence" value="ECO:0007669"/>
    <property type="project" value="UniProtKB-KW"/>
</dbReference>
<organism evidence="1 2">
    <name type="scientific">Spirosoma telluris</name>
    <dbReference type="NCBI Taxonomy" id="2183553"/>
    <lineage>
        <taxon>Bacteria</taxon>
        <taxon>Pseudomonadati</taxon>
        <taxon>Bacteroidota</taxon>
        <taxon>Cytophagia</taxon>
        <taxon>Cytophagales</taxon>
        <taxon>Cytophagaceae</taxon>
        <taxon>Spirosoma</taxon>
    </lineage>
</organism>
<keyword evidence="1" id="KW-0238">DNA-binding</keyword>
<name>A0A327NGY0_9BACT</name>
<dbReference type="Proteomes" id="UP000249016">
    <property type="component" value="Unassembled WGS sequence"/>
</dbReference>
<protein>
    <submittedName>
        <fullName evidence="1">DNA-binding protein</fullName>
    </submittedName>
</protein>
<evidence type="ECO:0000313" key="2">
    <source>
        <dbReference type="Proteomes" id="UP000249016"/>
    </source>
</evidence>
<proteinExistence type="predicted"/>
<dbReference type="EMBL" id="QLII01000001">
    <property type="protein sequence ID" value="RAI74053.1"/>
    <property type="molecule type" value="Genomic_DNA"/>
</dbReference>